<gene>
    <name evidence="3" type="ORF">QT711_07315</name>
</gene>
<evidence type="ECO:0000256" key="1">
    <source>
        <dbReference type="SAM" id="Coils"/>
    </source>
</evidence>
<dbReference type="Proteomes" id="UP001282284">
    <property type="component" value="Unassembled WGS sequence"/>
</dbReference>
<reference evidence="3 4" key="1">
    <citation type="submission" date="2023-06" db="EMBL/GenBank/DDBJ databases">
        <title>Sporosarcina sp. nov., isolated from Korean traditional fermented seafood 'Jeotgal'.</title>
        <authorList>
            <person name="Yang A.I."/>
            <person name="Shin N.-R."/>
        </authorList>
    </citation>
    <scope>NUCLEOTIDE SEQUENCE [LARGE SCALE GENOMIC DNA]</scope>
    <source>
        <strain evidence="3 4">KCTC13119</strain>
    </source>
</reference>
<feature type="coiled-coil region" evidence="1">
    <location>
        <begin position="43"/>
        <end position="70"/>
    </location>
</feature>
<accession>A0ABU4G9G9</accession>
<evidence type="ECO:0000313" key="3">
    <source>
        <dbReference type="EMBL" id="MDW0112990.1"/>
    </source>
</evidence>
<organism evidence="3 4">
    <name type="scientific">Sporosarcina saromensis</name>
    <dbReference type="NCBI Taxonomy" id="359365"/>
    <lineage>
        <taxon>Bacteria</taxon>
        <taxon>Bacillati</taxon>
        <taxon>Bacillota</taxon>
        <taxon>Bacilli</taxon>
        <taxon>Bacillales</taxon>
        <taxon>Caryophanaceae</taxon>
        <taxon>Sporosarcina</taxon>
    </lineage>
</organism>
<dbReference type="EMBL" id="JAUBDI010000005">
    <property type="protein sequence ID" value="MDW0112990.1"/>
    <property type="molecule type" value="Genomic_DNA"/>
</dbReference>
<keyword evidence="4" id="KW-1185">Reference proteome</keyword>
<dbReference type="RefSeq" id="WP_317943044.1">
    <property type="nucleotide sequence ID" value="NZ_JAUBDI010000005.1"/>
</dbReference>
<evidence type="ECO:0008006" key="5">
    <source>
        <dbReference type="Google" id="ProtNLM"/>
    </source>
</evidence>
<proteinExistence type="predicted"/>
<feature type="transmembrane region" description="Helical" evidence="2">
    <location>
        <begin position="6"/>
        <end position="29"/>
    </location>
</feature>
<evidence type="ECO:0000313" key="4">
    <source>
        <dbReference type="Proteomes" id="UP001282284"/>
    </source>
</evidence>
<evidence type="ECO:0000256" key="2">
    <source>
        <dbReference type="SAM" id="Phobius"/>
    </source>
</evidence>
<protein>
    <recommendedName>
        <fullName evidence="5">Phage shock protein B</fullName>
    </recommendedName>
</protein>
<sequence length="75" mass="8926">MLTELFVFTSLFSFVLPILAIIIAVVFIVKTVKRFEKRADERLAIERENSNMLQERLKEMDNRLIDIERLLKEVE</sequence>
<keyword evidence="2" id="KW-1133">Transmembrane helix</keyword>
<keyword evidence="1" id="KW-0175">Coiled coil</keyword>
<keyword evidence="2" id="KW-0812">Transmembrane</keyword>
<name>A0ABU4G9G9_9BACL</name>
<keyword evidence="2" id="KW-0472">Membrane</keyword>
<comment type="caution">
    <text evidence="3">The sequence shown here is derived from an EMBL/GenBank/DDBJ whole genome shotgun (WGS) entry which is preliminary data.</text>
</comment>